<feature type="compositionally biased region" description="Low complexity" evidence="1">
    <location>
        <begin position="40"/>
        <end position="49"/>
    </location>
</feature>
<evidence type="ECO:0000256" key="2">
    <source>
        <dbReference type="SAM" id="SignalP"/>
    </source>
</evidence>
<feature type="compositionally biased region" description="Acidic residues" evidence="1">
    <location>
        <begin position="122"/>
        <end position="138"/>
    </location>
</feature>
<evidence type="ECO:0000256" key="1">
    <source>
        <dbReference type="SAM" id="MobiDB-lite"/>
    </source>
</evidence>
<keyword evidence="2" id="KW-0732">Signal</keyword>
<dbReference type="Proteomes" id="UP000693981">
    <property type="component" value="Unassembled WGS sequence"/>
</dbReference>
<protein>
    <recommendedName>
        <fullName evidence="5">RxLR effector protein</fullName>
    </recommendedName>
</protein>
<evidence type="ECO:0000313" key="4">
    <source>
        <dbReference type="Proteomes" id="UP000693981"/>
    </source>
</evidence>
<dbReference type="EMBL" id="JAGDFL010000339">
    <property type="protein sequence ID" value="KAG7392440.1"/>
    <property type="molecule type" value="Genomic_DNA"/>
</dbReference>
<organism evidence="3 4">
    <name type="scientific">Phytophthora boehmeriae</name>
    <dbReference type="NCBI Taxonomy" id="109152"/>
    <lineage>
        <taxon>Eukaryota</taxon>
        <taxon>Sar</taxon>
        <taxon>Stramenopiles</taxon>
        <taxon>Oomycota</taxon>
        <taxon>Peronosporomycetes</taxon>
        <taxon>Peronosporales</taxon>
        <taxon>Peronosporaceae</taxon>
        <taxon>Phytophthora</taxon>
    </lineage>
</organism>
<dbReference type="AlphaFoldDB" id="A0A8T1WK86"/>
<reference evidence="3" key="1">
    <citation type="submission" date="2021-02" db="EMBL/GenBank/DDBJ databases">
        <authorList>
            <person name="Palmer J.M."/>
        </authorList>
    </citation>
    <scope>NUCLEOTIDE SEQUENCE</scope>
    <source>
        <strain evidence="3">SCRP23</strain>
    </source>
</reference>
<proteinExistence type="predicted"/>
<feature type="signal peptide" evidence="2">
    <location>
        <begin position="1"/>
        <end position="21"/>
    </location>
</feature>
<comment type="caution">
    <text evidence="3">The sequence shown here is derived from an EMBL/GenBank/DDBJ whole genome shotgun (WGS) entry which is preliminary data.</text>
</comment>
<gene>
    <name evidence="3" type="ORF">PHYBOEH_006381</name>
</gene>
<feature type="compositionally biased region" description="Polar residues" evidence="1">
    <location>
        <begin position="102"/>
        <end position="112"/>
    </location>
</feature>
<keyword evidence="4" id="KW-1185">Reference proteome</keyword>
<feature type="region of interest" description="Disordered" evidence="1">
    <location>
        <begin position="30"/>
        <end position="50"/>
    </location>
</feature>
<feature type="region of interest" description="Disordered" evidence="1">
    <location>
        <begin position="88"/>
        <end position="169"/>
    </location>
</feature>
<feature type="compositionally biased region" description="Basic and acidic residues" evidence="1">
    <location>
        <begin position="30"/>
        <end position="39"/>
    </location>
</feature>
<evidence type="ECO:0000313" key="3">
    <source>
        <dbReference type="EMBL" id="KAG7392440.1"/>
    </source>
</evidence>
<name>A0A8T1WK86_9STRA</name>
<feature type="chain" id="PRO_5035900189" description="RxLR effector protein" evidence="2">
    <location>
        <begin position="22"/>
        <end position="169"/>
    </location>
</feature>
<evidence type="ECO:0008006" key="5">
    <source>
        <dbReference type="Google" id="ProtNLM"/>
    </source>
</evidence>
<sequence length="169" mass="17556">MKTSVIVALVAAATIFDCIHAANLRQKVDVSDGDSRDFSTDASDSATSDRFLEDSVDGSSFLTGGSDDDSSDDGFLKRILIEAEITTGGSSVVDGGDDDNKIPSSTDCSNDGSSDRLLVSELDTDSNGDSDNSDDGDSGDYLSGTVKPAPIDGSTDESDGFDKSSLGWW</sequence>
<accession>A0A8T1WK86</accession>